<dbReference type="InterPro" id="IPR037167">
    <property type="entry name" value="Peptidase_S11_C_sf"/>
</dbReference>
<dbReference type="SMART" id="SM00936">
    <property type="entry name" value="PBP5_C"/>
    <property type="match status" value="1"/>
</dbReference>
<dbReference type="KEGG" id="tfr:BR63_07535"/>
<keyword evidence="16" id="KW-0812">Transmembrane</keyword>
<evidence type="ECO:0000256" key="8">
    <source>
        <dbReference type="ARBA" id="ARBA00022801"/>
    </source>
</evidence>
<evidence type="ECO:0000256" key="11">
    <source>
        <dbReference type="ARBA" id="ARBA00023316"/>
    </source>
</evidence>
<keyword evidence="16" id="KW-0472">Membrane</keyword>
<dbReference type="InterPro" id="IPR012907">
    <property type="entry name" value="Peptidase_S11_C"/>
</dbReference>
<evidence type="ECO:0000313" key="20">
    <source>
        <dbReference type="Proteomes" id="UP000515847"/>
    </source>
</evidence>
<dbReference type="Pfam" id="PF00768">
    <property type="entry name" value="Peptidase_S11"/>
    <property type="match status" value="1"/>
</dbReference>
<dbReference type="RefSeq" id="WP_051965759.1">
    <property type="nucleotide sequence ID" value="NZ_CP045798.1"/>
</dbReference>
<evidence type="ECO:0000256" key="12">
    <source>
        <dbReference type="ARBA" id="ARBA00034000"/>
    </source>
</evidence>
<evidence type="ECO:0000256" key="5">
    <source>
        <dbReference type="ARBA" id="ARBA00022645"/>
    </source>
</evidence>
<dbReference type="PANTHER" id="PTHR21581:SF33">
    <property type="entry name" value="D-ALANYL-D-ALANINE CARBOXYPEPTIDASE DACB"/>
    <property type="match status" value="1"/>
</dbReference>
<feature type="chain" id="PRO_5028948695" description="serine-type D-Ala-D-Ala carboxypeptidase" evidence="17">
    <location>
        <begin position="23"/>
        <end position="399"/>
    </location>
</feature>
<dbReference type="GO" id="GO:0009002">
    <property type="term" value="F:serine-type D-Ala-D-Ala carboxypeptidase activity"/>
    <property type="evidence" value="ECO:0007669"/>
    <property type="project" value="UniProtKB-EC"/>
</dbReference>
<evidence type="ECO:0000256" key="17">
    <source>
        <dbReference type="SAM" id="SignalP"/>
    </source>
</evidence>
<feature type="active site" description="Acyl-ester intermediate" evidence="13">
    <location>
        <position position="55"/>
    </location>
</feature>
<protein>
    <recommendedName>
        <fullName evidence="4">serine-type D-Ala-D-Ala carboxypeptidase</fullName>
        <ecNumber evidence="4">3.4.16.4</ecNumber>
    </recommendedName>
</protein>
<dbReference type="GO" id="GO:0006508">
    <property type="term" value="P:proteolysis"/>
    <property type="evidence" value="ECO:0007669"/>
    <property type="project" value="UniProtKB-KW"/>
</dbReference>
<dbReference type="Gene3D" id="2.60.410.10">
    <property type="entry name" value="D-Ala-D-Ala carboxypeptidase, C-terminal domain"/>
    <property type="match status" value="1"/>
</dbReference>
<name>A0A7G6E274_THEFR</name>
<evidence type="ECO:0000256" key="4">
    <source>
        <dbReference type="ARBA" id="ARBA00012448"/>
    </source>
</evidence>
<comment type="similarity">
    <text evidence="3 15">Belongs to the peptidase S11 family.</text>
</comment>
<feature type="active site" evidence="13">
    <location>
        <position position="110"/>
    </location>
</feature>
<dbReference type="Pfam" id="PF07943">
    <property type="entry name" value="PBP5_C"/>
    <property type="match status" value="1"/>
</dbReference>
<evidence type="ECO:0000256" key="14">
    <source>
        <dbReference type="PIRSR" id="PIRSR618044-2"/>
    </source>
</evidence>
<dbReference type="Proteomes" id="UP000515847">
    <property type="component" value="Chromosome"/>
</dbReference>
<accession>A0A7G6E274</accession>
<evidence type="ECO:0000256" key="6">
    <source>
        <dbReference type="ARBA" id="ARBA00022670"/>
    </source>
</evidence>
<keyword evidence="8" id="KW-0378">Hydrolase</keyword>
<evidence type="ECO:0000256" key="10">
    <source>
        <dbReference type="ARBA" id="ARBA00022984"/>
    </source>
</evidence>
<dbReference type="InterPro" id="IPR012338">
    <property type="entry name" value="Beta-lactam/transpept-like"/>
</dbReference>
<sequence length="399" mass="43575">MQKTGFFLVLCLLLLLAMPVAAAPQVTGKSAVLIDAQSGQVLYDMAKDEKLPPASTTKILTAIIAIESGKLDEMVTVGPNPPLVEGTKVYLEAGEKVKLRDLVLAALVHSANDAALAVGEYLAGSAPEFAKIMNAKAQALGAVNSNFVNPHGLSEDNHYTTAYDLALIGRYAMTNETFRSMVKTKVLDWNGKAWQTRLININKLLWSYDGADGVKTGYTTEAKSTIVASATRNGQTLIAVVLGSSGSNIWQDAENLLDYGFANFQGIELAHPEKVVATVDITPKEKLQLVPKEAVQLALPQEGNKKIDTKVVLEPLQVPIAQGQRVGSLVFFLDGKEISRVELLAKNAVSRHIGFTNIMLYLGAGLFFLQVLWRSFLLYKRSRRSRYGYNSSYRGYRSY</sequence>
<keyword evidence="11" id="KW-0961">Cell wall biogenesis/degradation</keyword>
<dbReference type="OrthoDB" id="9791132at2"/>
<dbReference type="PRINTS" id="PR00725">
    <property type="entry name" value="DADACBPTASE1"/>
</dbReference>
<dbReference type="AlphaFoldDB" id="A0A7G6E274"/>
<feature type="transmembrane region" description="Helical" evidence="16">
    <location>
        <begin position="358"/>
        <end position="379"/>
    </location>
</feature>
<feature type="signal peptide" evidence="17">
    <location>
        <begin position="1"/>
        <end position="22"/>
    </location>
</feature>
<keyword evidence="9" id="KW-0133">Cell shape</keyword>
<feature type="domain" description="Peptidase S11 D-Ala-D-Ala carboxypeptidase A C-terminal" evidence="18">
    <location>
        <begin position="264"/>
        <end position="351"/>
    </location>
</feature>
<evidence type="ECO:0000256" key="16">
    <source>
        <dbReference type="SAM" id="Phobius"/>
    </source>
</evidence>
<evidence type="ECO:0000256" key="2">
    <source>
        <dbReference type="ARBA" id="ARBA00004752"/>
    </source>
</evidence>
<comment type="catalytic activity">
    <reaction evidence="12">
        <text>Preferential cleavage: (Ac)2-L-Lys-D-Ala-|-D-Ala. Also transpeptidation of peptidyl-alanyl moieties that are N-acyl substituents of D-alanine.</text>
        <dbReference type="EC" id="3.4.16.4"/>
    </reaction>
</comment>
<comment type="function">
    <text evidence="1">Removes C-terminal D-alanyl residues from sugar-peptide cell wall precursors.</text>
</comment>
<dbReference type="GO" id="GO:0008360">
    <property type="term" value="P:regulation of cell shape"/>
    <property type="evidence" value="ECO:0007669"/>
    <property type="project" value="UniProtKB-KW"/>
</dbReference>
<dbReference type="GO" id="GO:0009252">
    <property type="term" value="P:peptidoglycan biosynthetic process"/>
    <property type="evidence" value="ECO:0007669"/>
    <property type="project" value="UniProtKB-UniPathway"/>
</dbReference>
<evidence type="ECO:0000256" key="15">
    <source>
        <dbReference type="RuleBase" id="RU004016"/>
    </source>
</evidence>
<evidence type="ECO:0000256" key="9">
    <source>
        <dbReference type="ARBA" id="ARBA00022960"/>
    </source>
</evidence>
<dbReference type="SUPFAM" id="SSF56601">
    <property type="entry name" value="beta-lactamase/transpeptidase-like"/>
    <property type="match status" value="1"/>
</dbReference>
<evidence type="ECO:0000256" key="7">
    <source>
        <dbReference type="ARBA" id="ARBA00022729"/>
    </source>
</evidence>
<gene>
    <name evidence="19" type="ORF">BR63_07535</name>
</gene>
<comment type="pathway">
    <text evidence="2">Cell wall biogenesis; peptidoglycan biosynthesis.</text>
</comment>
<proteinExistence type="inferred from homology"/>
<keyword evidence="16" id="KW-1133">Transmembrane helix</keyword>
<dbReference type="GO" id="GO:0071555">
    <property type="term" value="P:cell wall organization"/>
    <property type="evidence" value="ECO:0007669"/>
    <property type="project" value="UniProtKB-KW"/>
</dbReference>
<keyword evidence="5 19" id="KW-0121">Carboxypeptidase</keyword>
<evidence type="ECO:0000256" key="13">
    <source>
        <dbReference type="PIRSR" id="PIRSR618044-1"/>
    </source>
</evidence>
<dbReference type="PANTHER" id="PTHR21581">
    <property type="entry name" value="D-ALANYL-D-ALANINE CARBOXYPEPTIDASE"/>
    <property type="match status" value="1"/>
</dbReference>
<keyword evidence="10" id="KW-0573">Peptidoglycan synthesis</keyword>
<organism evidence="19 20">
    <name type="scientific">Thermanaerosceptrum fracticalcis</name>
    <dbReference type="NCBI Taxonomy" id="1712410"/>
    <lineage>
        <taxon>Bacteria</taxon>
        <taxon>Bacillati</taxon>
        <taxon>Bacillota</taxon>
        <taxon>Clostridia</taxon>
        <taxon>Eubacteriales</taxon>
        <taxon>Peptococcaceae</taxon>
        <taxon>Thermanaerosceptrum</taxon>
    </lineage>
</organism>
<evidence type="ECO:0000256" key="1">
    <source>
        <dbReference type="ARBA" id="ARBA00003217"/>
    </source>
</evidence>
<feature type="active site" description="Proton acceptor" evidence="13">
    <location>
        <position position="58"/>
    </location>
</feature>
<reference evidence="19 20" key="1">
    <citation type="journal article" date="2019" name="Front. Microbiol.">
        <title>Thermoanaerosceptrum fracticalcis gen. nov. sp. nov., a Novel Fumarate-Fermenting Microorganism From a Deep Fractured Carbonate Aquifer of the US Great Basin.</title>
        <authorList>
            <person name="Hamilton-Brehm S.D."/>
            <person name="Stewart L.E."/>
            <person name="Zavarin M."/>
            <person name="Caldwell M."/>
            <person name="Lawson P.A."/>
            <person name="Onstott T.C."/>
            <person name="Grzymski J."/>
            <person name="Neveux I."/>
            <person name="Lollar B.S."/>
            <person name="Russell C.E."/>
            <person name="Moser D.P."/>
        </authorList>
    </citation>
    <scope>NUCLEOTIDE SEQUENCE [LARGE SCALE GENOMIC DNA]</scope>
    <source>
        <strain evidence="19 20">DRI-13</strain>
    </source>
</reference>
<dbReference type="UniPathway" id="UPA00219"/>
<feature type="binding site" evidence="14">
    <location>
        <position position="215"/>
    </location>
    <ligand>
        <name>substrate</name>
    </ligand>
</feature>
<dbReference type="Gene3D" id="3.40.710.10">
    <property type="entry name" value="DD-peptidase/beta-lactamase superfamily"/>
    <property type="match status" value="1"/>
</dbReference>
<evidence type="ECO:0000256" key="3">
    <source>
        <dbReference type="ARBA" id="ARBA00007164"/>
    </source>
</evidence>
<evidence type="ECO:0000259" key="18">
    <source>
        <dbReference type="SMART" id="SM00936"/>
    </source>
</evidence>
<keyword evidence="20" id="KW-1185">Reference proteome</keyword>
<dbReference type="EMBL" id="CP045798">
    <property type="protein sequence ID" value="QNB46178.1"/>
    <property type="molecule type" value="Genomic_DNA"/>
</dbReference>
<dbReference type="InterPro" id="IPR001967">
    <property type="entry name" value="Peptidase_S11_N"/>
</dbReference>
<dbReference type="SUPFAM" id="SSF69189">
    <property type="entry name" value="Penicillin-binding protein associated domain"/>
    <property type="match status" value="1"/>
</dbReference>
<keyword evidence="6" id="KW-0645">Protease</keyword>
<dbReference type="InterPro" id="IPR015956">
    <property type="entry name" value="Peniciliin-bd_prot_C_sf"/>
</dbReference>
<evidence type="ECO:0000313" key="19">
    <source>
        <dbReference type="EMBL" id="QNB46178.1"/>
    </source>
</evidence>
<dbReference type="InterPro" id="IPR018044">
    <property type="entry name" value="Peptidase_S11"/>
</dbReference>
<dbReference type="EC" id="3.4.16.4" evidence="4"/>
<keyword evidence="7 17" id="KW-0732">Signal</keyword>